<evidence type="ECO:0000256" key="3">
    <source>
        <dbReference type="ARBA" id="ARBA00022722"/>
    </source>
</evidence>
<protein>
    <submittedName>
        <fullName evidence="8">POK18 protein</fullName>
    </submittedName>
</protein>
<feature type="non-terminal residue" evidence="8">
    <location>
        <position position="66"/>
    </location>
</feature>
<dbReference type="AlphaFoldDB" id="A0A852JQF3"/>
<evidence type="ECO:0000313" key="8">
    <source>
        <dbReference type="EMBL" id="NXX67205.1"/>
    </source>
</evidence>
<accession>A0A852JQF3</accession>
<dbReference type="GO" id="GO:0016787">
    <property type="term" value="F:hydrolase activity"/>
    <property type="evidence" value="ECO:0007669"/>
    <property type="project" value="UniProtKB-KW"/>
</dbReference>
<dbReference type="InterPro" id="IPR010661">
    <property type="entry name" value="RVT_thumb"/>
</dbReference>
<comment type="caution">
    <text evidence="8">The sequence shown here is derived from an EMBL/GenBank/DDBJ whole genome shotgun (WGS) entry which is preliminary data.</text>
</comment>
<dbReference type="InterPro" id="IPR043128">
    <property type="entry name" value="Rev_trsase/Diguanyl_cyclase"/>
</dbReference>
<keyword evidence="5" id="KW-0378">Hydrolase</keyword>
<dbReference type="GO" id="GO:0004519">
    <property type="term" value="F:endonuclease activity"/>
    <property type="evidence" value="ECO:0007669"/>
    <property type="project" value="UniProtKB-KW"/>
</dbReference>
<evidence type="ECO:0000313" key="9">
    <source>
        <dbReference type="Proteomes" id="UP000618746"/>
    </source>
</evidence>
<keyword evidence="2" id="KW-0548">Nucleotidyltransferase</keyword>
<evidence type="ECO:0000259" key="7">
    <source>
        <dbReference type="Pfam" id="PF06817"/>
    </source>
</evidence>
<keyword evidence="9" id="KW-1185">Reference proteome</keyword>
<dbReference type="GO" id="GO:0035613">
    <property type="term" value="F:RNA stem-loop binding"/>
    <property type="evidence" value="ECO:0007669"/>
    <property type="project" value="TreeGrafter"/>
</dbReference>
<proteinExistence type="predicted"/>
<dbReference type="Pfam" id="PF06817">
    <property type="entry name" value="RVT_thumb"/>
    <property type="match status" value="1"/>
</dbReference>
<sequence length="66" mass="7403">WRYLGWIIIETEIRPQKLTIRSEIRTLDIAQKLVGDITWTRCTCGITSEDMGPLLQLLKGGSGADA</sequence>
<dbReference type="PANTHER" id="PTHR41694:SF3">
    <property type="entry name" value="RNA-DIRECTED DNA POLYMERASE-RELATED"/>
    <property type="match status" value="1"/>
</dbReference>
<evidence type="ECO:0000256" key="4">
    <source>
        <dbReference type="ARBA" id="ARBA00022759"/>
    </source>
</evidence>
<evidence type="ECO:0000256" key="6">
    <source>
        <dbReference type="ARBA" id="ARBA00022918"/>
    </source>
</evidence>
<keyword evidence="1" id="KW-0808">Transferase</keyword>
<dbReference type="OrthoDB" id="9319918at2759"/>
<dbReference type="InterPro" id="IPR043502">
    <property type="entry name" value="DNA/RNA_pol_sf"/>
</dbReference>
<feature type="domain" description="Reverse transcriptase thumb" evidence="7">
    <location>
        <begin position="15"/>
        <end position="62"/>
    </location>
</feature>
<feature type="non-terminal residue" evidence="8">
    <location>
        <position position="1"/>
    </location>
</feature>
<keyword evidence="3" id="KW-0540">Nuclease</keyword>
<evidence type="ECO:0000256" key="2">
    <source>
        <dbReference type="ARBA" id="ARBA00022695"/>
    </source>
</evidence>
<reference evidence="8" key="1">
    <citation type="submission" date="2020-02" db="EMBL/GenBank/DDBJ databases">
        <title>Bird 10,000 Genomes (B10K) Project - Family phase.</title>
        <authorList>
            <person name="Zhang G."/>
        </authorList>
    </citation>
    <scope>NUCLEOTIDE SEQUENCE</scope>
    <source>
        <strain evidence="8">B10K-DU-023-52</strain>
        <tissue evidence="8">Mixed tissue sample</tissue>
    </source>
</reference>
<gene>
    <name evidence="8" type="primary">Ervk18</name>
    <name evidence="8" type="ORF">SPIPAS_R09126</name>
</gene>
<keyword evidence="4" id="KW-0255">Endonuclease</keyword>
<dbReference type="PANTHER" id="PTHR41694">
    <property type="entry name" value="ENDOGENOUS RETROVIRUS GROUP K MEMBER POL PROTEIN"/>
    <property type="match status" value="1"/>
</dbReference>
<dbReference type="SUPFAM" id="SSF56672">
    <property type="entry name" value="DNA/RNA polymerases"/>
    <property type="match status" value="1"/>
</dbReference>
<evidence type="ECO:0000256" key="1">
    <source>
        <dbReference type="ARBA" id="ARBA00022679"/>
    </source>
</evidence>
<dbReference type="Gene3D" id="3.30.70.270">
    <property type="match status" value="1"/>
</dbReference>
<evidence type="ECO:0000256" key="5">
    <source>
        <dbReference type="ARBA" id="ARBA00022801"/>
    </source>
</evidence>
<dbReference type="EMBL" id="WBNQ01035314">
    <property type="protein sequence ID" value="NXX67205.1"/>
    <property type="molecule type" value="Genomic_DNA"/>
</dbReference>
<dbReference type="Proteomes" id="UP000618746">
    <property type="component" value="Unassembled WGS sequence"/>
</dbReference>
<organism evidence="8 9">
    <name type="scientific">Spizella passerina</name>
    <name type="common">Chipping sparrow</name>
    <dbReference type="NCBI Taxonomy" id="40210"/>
    <lineage>
        <taxon>Eukaryota</taxon>
        <taxon>Metazoa</taxon>
        <taxon>Chordata</taxon>
        <taxon>Craniata</taxon>
        <taxon>Vertebrata</taxon>
        <taxon>Euteleostomi</taxon>
        <taxon>Archelosauria</taxon>
        <taxon>Archosauria</taxon>
        <taxon>Dinosauria</taxon>
        <taxon>Saurischia</taxon>
        <taxon>Theropoda</taxon>
        <taxon>Coelurosauria</taxon>
        <taxon>Aves</taxon>
        <taxon>Neognathae</taxon>
        <taxon>Neoaves</taxon>
        <taxon>Telluraves</taxon>
        <taxon>Australaves</taxon>
        <taxon>Passeriformes</taxon>
        <taxon>Passerellidae</taxon>
        <taxon>Spizella</taxon>
    </lineage>
</organism>
<keyword evidence="6" id="KW-0695">RNA-directed DNA polymerase</keyword>
<dbReference type="GO" id="GO:0003964">
    <property type="term" value="F:RNA-directed DNA polymerase activity"/>
    <property type="evidence" value="ECO:0007669"/>
    <property type="project" value="UniProtKB-KW"/>
</dbReference>
<name>A0A852JQF3_SPIPA</name>